<dbReference type="eggNOG" id="KOG1434">
    <property type="taxonomic scope" value="Eukaryota"/>
</dbReference>
<dbReference type="GO" id="GO:0005657">
    <property type="term" value="C:replication fork"/>
    <property type="evidence" value="ECO:0000318"/>
    <property type="project" value="GO_Central"/>
</dbReference>
<dbReference type="OMA" id="AMETFTV"/>
<proteinExistence type="inferred from homology"/>
<keyword evidence="14" id="KW-1185">Reference proteome</keyword>
<evidence type="ECO:0000256" key="6">
    <source>
        <dbReference type="ARBA" id="ARBA00023125"/>
    </source>
</evidence>
<dbReference type="GeneID" id="10508091"/>
<accession>F0ZT69</accession>
<evidence type="ECO:0000256" key="3">
    <source>
        <dbReference type="ARBA" id="ARBA00022741"/>
    </source>
</evidence>
<dbReference type="RefSeq" id="XP_003290606.1">
    <property type="nucleotide sequence ID" value="XM_003290558.1"/>
</dbReference>
<dbReference type="AlphaFoldDB" id="F0ZT69"/>
<dbReference type="STRING" id="5786.F0ZT69"/>
<dbReference type="GO" id="GO:0003677">
    <property type="term" value="F:DNA binding"/>
    <property type="evidence" value="ECO:0007669"/>
    <property type="project" value="UniProtKB-KW"/>
</dbReference>
<evidence type="ECO:0000313" key="13">
    <source>
        <dbReference type="EMBL" id="EGC32854.1"/>
    </source>
</evidence>
<evidence type="ECO:0000256" key="7">
    <source>
        <dbReference type="ARBA" id="ARBA00023172"/>
    </source>
</evidence>
<dbReference type="InterPro" id="IPR027417">
    <property type="entry name" value="P-loop_NTPase"/>
</dbReference>
<evidence type="ECO:0000256" key="10">
    <source>
        <dbReference type="ARBA" id="ARBA00040674"/>
    </source>
</evidence>
<comment type="function">
    <text evidence="11">Involved in the homologous recombination repair (HRR) pathway of double-stranded DNA breaks arising during DNA replication or induced by DNA-damaging agents.</text>
</comment>
<dbReference type="KEGG" id="dpp:DICPUDRAFT_18874"/>
<sequence>IYNDYIKNYSDYLKKQQNGSNVLDLLIKENQHIITFCKEIDQILNGGVPLKKLTEFCGVPGIGKTQMAFQLAINTSIPKSLGGIEGKSIYIDTEGNYSCQRVREMAQHLYDHLEKINGPSEPLSITVDSILNNIYFYRVYNYMEMISLVHQIPLFLEQNKDVRLIILDSITFPFRKDFTDMALRTRLLLSLAQNLMSIATRFNVAVVFMNQVTTKISPNKRESILVPYLGESWAHICTYRMILFWKSKQRFCHLYKSPSFKSCYNPFFINEQGVR</sequence>
<dbReference type="GO" id="GO:0033063">
    <property type="term" value="C:Rad51B-Rad51C-Rad51D-XRCC2 complex"/>
    <property type="evidence" value="ECO:0000318"/>
    <property type="project" value="GO_Central"/>
</dbReference>
<evidence type="ECO:0000256" key="9">
    <source>
        <dbReference type="ARBA" id="ARBA00023242"/>
    </source>
</evidence>
<dbReference type="GO" id="GO:0005524">
    <property type="term" value="F:ATP binding"/>
    <property type="evidence" value="ECO:0007669"/>
    <property type="project" value="UniProtKB-KW"/>
</dbReference>
<keyword evidence="3" id="KW-0547">Nucleotide-binding</keyword>
<gene>
    <name evidence="13" type="ORF">DICPUDRAFT_18874</name>
</gene>
<dbReference type="Proteomes" id="UP000001064">
    <property type="component" value="Unassembled WGS sequence"/>
</dbReference>
<feature type="non-terminal residue" evidence="13">
    <location>
        <position position="1"/>
    </location>
</feature>
<keyword evidence="6" id="KW-0238">DNA-binding</keyword>
<dbReference type="GO" id="GO:0033065">
    <property type="term" value="C:Rad51C-XRCC3 complex"/>
    <property type="evidence" value="ECO:0000318"/>
    <property type="project" value="GO_Central"/>
</dbReference>
<keyword evidence="8" id="KW-0234">DNA repair</keyword>
<dbReference type="CDD" id="cd19492">
    <property type="entry name" value="Rad51C"/>
    <property type="match status" value="1"/>
</dbReference>
<evidence type="ECO:0000256" key="1">
    <source>
        <dbReference type="ARBA" id="ARBA00004123"/>
    </source>
</evidence>
<evidence type="ECO:0000313" key="14">
    <source>
        <dbReference type="Proteomes" id="UP000001064"/>
    </source>
</evidence>
<evidence type="ECO:0000256" key="5">
    <source>
        <dbReference type="ARBA" id="ARBA00022840"/>
    </source>
</evidence>
<dbReference type="FunFam" id="3.40.50.300:FF:001318">
    <property type="entry name" value="DNA repair protein RAD51"/>
    <property type="match status" value="1"/>
</dbReference>
<keyword evidence="7" id="KW-0233">DNA recombination</keyword>
<dbReference type="PANTHER" id="PTHR46239:SF1">
    <property type="entry name" value="DNA REPAIR PROTEIN RAD51 HOMOLOG 3"/>
    <property type="match status" value="1"/>
</dbReference>
<reference evidence="14" key="1">
    <citation type="journal article" date="2011" name="Genome Biol.">
        <title>Comparative genomics of the social amoebae Dictyostelium discoideum and Dictyostelium purpureum.</title>
        <authorList>
            <consortium name="US DOE Joint Genome Institute (JGI-PGF)"/>
            <person name="Sucgang R."/>
            <person name="Kuo A."/>
            <person name="Tian X."/>
            <person name="Salerno W."/>
            <person name="Parikh A."/>
            <person name="Feasley C.L."/>
            <person name="Dalin E."/>
            <person name="Tu H."/>
            <person name="Huang E."/>
            <person name="Barry K."/>
            <person name="Lindquist E."/>
            <person name="Shapiro H."/>
            <person name="Bruce D."/>
            <person name="Schmutz J."/>
            <person name="Salamov A."/>
            <person name="Fey P."/>
            <person name="Gaudet P."/>
            <person name="Anjard C."/>
            <person name="Babu M.M."/>
            <person name="Basu S."/>
            <person name="Bushmanova Y."/>
            <person name="van der Wel H."/>
            <person name="Katoh-Kurasawa M."/>
            <person name="Dinh C."/>
            <person name="Coutinho P.M."/>
            <person name="Saito T."/>
            <person name="Elias M."/>
            <person name="Schaap P."/>
            <person name="Kay R.R."/>
            <person name="Henrissat B."/>
            <person name="Eichinger L."/>
            <person name="Rivero F."/>
            <person name="Putnam N.H."/>
            <person name="West C.M."/>
            <person name="Loomis W.F."/>
            <person name="Chisholm R.L."/>
            <person name="Shaulsky G."/>
            <person name="Strassmann J.E."/>
            <person name="Queller D.C."/>
            <person name="Kuspa A."/>
            <person name="Grigoriev I.V."/>
        </authorList>
    </citation>
    <scope>NUCLEOTIDE SEQUENCE [LARGE SCALE GENOMIC DNA]</scope>
    <source>
        <strain evidence="14">QSDP1</strain>
    </source>
</reference>
<feature type="domain" description="RecA family profile 1" evidence="12">
    <location>
        <begin position="29"/>
        <end position="212"/>
    </location>
</feature>
<dbReference type="PANTHER" id="PTHR46239">
    <property type="entry name" value="DNA REPAIR PROTEIN RAD51 HOMOLOG 3 RAD51C"/>
    <property type="match status" value="1"/>
</dbReference>
<dbReference type="InterPro" id="IPR052093">
    <property type="entry name" value="HR_Repair_Mediator"/>
</dbReference>
<keyword evidence="4" id="KW-0227">DNA damage</keyword>
<dbReference type="FunCoup" id="F0ZT69">
    <property type="interactions" value="254"/>
</dbReference>
<dbReference type="InterPro" id="IPR013632">
    <property type="entry name" value="Rad51_C"/>
</dbReference>
<comment type="subcellular location">
    <subcellularLocation>
        <location evidence="1">Nucleus</location>
    </subcellularLocation>
</comment>
<evidence type="ECO:0000256" key="11">
    <source>
        <dbReference type="ARBA" id="ARBA00056000"/>
    </source>
</evidence>
<name>F0ZT69_DICPU</name>
<dbReference type="OrthoDB" id="5957327at2759"/>
<evidence type="ECO:0000256" key="8">
    <source>
        <dbReference type="ARBA" id="ARBA00023204"/>
    </source>
</evidence>
<evidence type="ECO:0000259" key="12">
    <source>
        <dbReference type="PROSITE" id="PS50162"/>
    </source>
</evidence>
<keyword evidence="5" id="KW-0067">ATP-binding</keyword>
<dbReference type="PROSITE" id="PS50162">
    <property type="entry name" value="RECA_2"/>
    <property type="match status" value="1"/>
</dbReference>
<protein>
    <recommendedName>
        <fullName evidence="10">DNA repair protein RAD51 homolog 3</fullName>
    </recommendedName>
</protein>
<dbReference type="Gene3D" id="3.40.50.300">
    <property type="entry name" value="P-loop containing nucleotide triphosphate hydrolases"/>
    <property type="match status" value="1"/>
</dbReference>
<dbReference type="GO" id="GO:0007131">
    <property type="term" value="P:reciprocal meiotic recombination"/>
    <property type="evidence" value="ECO:0000318"/>
    <property type="project" value="GO_Central"/>
</dbReference>
<evidence type="ECO:0000256" key="2">
    <source>
        <dbReference type="ARBA" id="ARBA00007095"/>
    </source>
</evidence>
<dbReference type="Pfam" id="PF08423">
    <property type="entry name" value="Rad51"/>
    <property type="match status" value="1"/>
</dbReference>
<evidence type="ECO:0000256" key="4">
    <source>
        <dbReference type="ARBA" id="ARBA00022763"/>
    </source>
</evidence>
<dbReference type="GO" id="GO:0000707">
    <property type="term" value="P:meiotic DNA recombinase assembly"/>
    <property type="evidence" value="ECO:0000318"/>
    <property type="project" value="GO_Central"/>
</dbReference>
<feature type="non-terminal residue" evidence="13">
    <location>
        <position position="275"/>
    </location>
</feature>
<dbReference type="GO" id="GO:0140664">
    <property type="term" value="F:ATP-dependent DNA damage sensor activity"/>
    <property type="evidence" value="ECO:0007669"/>
    <property type="project" value="InterPro"/>
</dbReference>
<keyword evidence="9" id="KW-0539">Nucleus</keyword>
<dbReference type="VEuPathDB" id="AmoebaDB:DICPUDRAFT_18874"/>
<dbReference type="InterPro" id="IPR020588">
    <property type="entry name" value="RecA_ATP-bd"/>
</dbReference>
<dbReference type="SUPFAM" id="SSF52540">
    <property type="entry name" value="P-loop containing nucleoside triphosphate hydrolases"/>
    <property type="match status" value="1"/>
</dbReference>
<dbReference type="EMBL" id="GL871170">
    <property type="protein sequence ID" value="EGC32854.1"/>
    <property type="molecule type" value="Genomic_DNA"/>
</dbReference>
<comment type="similarity">
    <text evidence="2">Belongs to the RecA family. RAD51 subfamily.</text>
</comment>
<dbReference type="InParanoid" id="F0ZT69"/>
<organism evidence="13 14">
    <name type="scientific">Dictyostelium purpureum</name>
    <name type="common">Slime mold</name>
    <dbReference type="NCBI Taxonomy" id="5786"/>
    <lineage>
        <taxon>Eukaryota</taxon>
        <taxon>Amoebozoa</taxon>
        <taxon>Evosea</taxon>
        <taxon>Eumycetozoa</taxon>
        <taxon>Dictyostelia</taxon>
        <taxon>Dictyosteliales</taxon>
        <taxon>Dictyosteliaceae</taxon>
        <taxon>Dictyostelium</taxon>
    </lineage>
</organism>